<reference evidence="2" key="2">
    <citation type="submission" date="2025-09" db="UniProtKB">
        <authorList>
            <consortium name="Ensembl"/>
        </authorList>
    </citation>
    <scope>IDENTIFICATION</scope>
</reference>
<evidence type="ECO:0000313" key="2">
    <source>
        <dbReference type="Ensembl" id="ENSSDAP00000004939.1"/>
    </source>
</evidence>
<dbReference type="Ensembl" id="ENSSDAT00000005659.1">
    <property type="protein sequence ID" value="ENSSDAP00000004939.1"/>
    <property type="gene ID" value="ENSSDAG00000004634.1"/>
</dbReference>
<feature type="region of interest" description="Disordered" evidence="1">
    <location>
        <begin position="52"/>
        <end position="154"/>
    </location>
</feature>
<keyword evidence="3" id="KW-1185">Reference proteome</keyword>
<feature type="compositionally biased region" description="Acidic residues" evidence="1">
    <location>
        <begin position="97"/>
        <end position="113"/>
    </location>
</feature>
<reference evidence="2" key="1">
    <citation type="submission" date="2025-08" db="UniProtKB">
        <authorList>
            <consortium name="Ensembl"/>
        </authorList>
    </citation>
    <scope>IDENTIFICATION</scope>
</reference>
<sequence>MARVTSANPTGLRGPTKCAEKVAGECAFSPPPRHADEHKWRFPSHHLVKNIQGLQARTSRAGGERPGKEEITVKVEPRQELESALEDSDSEGRSETGEESEEEDSEPESEMMAEDIQGRSVSERETKAESKFDPKRALEEKRTSKRKYADQGLDLSPYSQKDRPIICVLGTQQGHQLYTLDEAFEELISKDSTRVKAAIIELVEKLKLKSSDPKVTQKEIKEFIQKEFKKWCLPIIPATWKTDAGG</sequence>
<feature type="compositionally biased region" description="Basic and acidic residues" evidence="1">
    <location>
        <begin position="62"/>
        <end position="81"/>
    </location>
</feature>
<organism evidence="2 3">
    <name type="scientific">Spermophilus dauricus</name>
    <name type="common">Daurian ground squirrel</name>
    <dbReference type="NCBI Taxonomy" id="99837"/>
    <lineage>
        <taxon>Eukaryota</taxon>
        <taxon>Metazoa</taxon>
        <taxon>Chordata</taxon>
        <taxon>Craniata</taxon>
        <taxon>Vertebrata</taxon>
        <taxon>Euteleostomi</taxon>
        <taxon>Mammalia</taxon>
        <taxon>Eutheria</taxon>
        <taxon>Euarchontoglires</taxon>
        <taxon>Glires</taxon>
        <taxon>Rodentia</taxon>
        <taxon>Sciuromorpha</taxon>
        <taxon>Sciuridae</taxon>
        <taxon>Xerinae</taxon>
        <taxon>Marmotini</taxon>
        <taxon>Spermophilus</taxon>
    </lineage>
</organism>
<name>A0A8C9PB50_SPEDA</name>
<accession>A0A8C9PB50</accession>
<dbReference type="Proteomes" id="UP000694422">
    <property type="component" value="Unplaced"/>
</dbReference>
<dbReference type="AlphaFoldDB" id="A0A8C9PB50"/>
<proteinExistence type="predicted"/>
<feature type="compositionally biased region" description="Basic and acidic residues" evidence="1">
    <location>
        <begin position="121"/>
        <end position="142"/>
    </location>
</feature>
<protein>
    <submittedName>
        <fullName evidence="2">Uncharacterized protein</fullName>
    </submittedName>
</protein>
<evidence type="ECO:0000256" key="1">
    <source>
        <dbReference type="SAM" id="MobiDB-lite"/>
    </source>
</evidence>
<evidence type="ECO:0000313" key="3">
    <source>
        <dbReference type="Proteomes" id="UP000694422"/>
    </source>
</evidence>